<reference evidence="2 3" key="1">
    <citation type="submission" date="2019-05" db="EMBL/GenBank/DDBJ databases">
        <title>Marivita sp. nov. isolated from sea sediment.</title>
        <authorList>
            <person name="Kim W."/>
        </authorList>
    </citation>
    <scope>NUCLEOTIDE SEQUENCE [LARGE SCALE GENOMIC DNA]</scope>
    <source>
        <strain evidence="2 3">CAU 1492</strain>
    </source>
</reference>
<dbReference type="Pfam" id="PF16872">
    <property type="entry name" value="putAbiC"/>
    <property type="match status" value="1"/>
</dbReference>
<keyword evidence="3" id="KW-1185">Reference proteome</keyword>
<proteinExistence type="predicted"/>
<protein>
    <recommendedName>
        <fullName evidence="4">Phage abortive infection protein</fullName>
    </recommendedName>
</protein>
<evidence type="ECO:0000313" key="3">
    <source>
        <dbReference type="Proteomes" id="UP001191082"/>
    </source>
</evidence>
<keyword evidence="1" id="KW-1133">Transmembrane helix</keyword>
<dbReference type="Proteomes" id="UP001191082">
    <property type="component" value="Unassembled WGS sequence"/>
</dbReference>
<dbReference type="EMBL" id="VCPC01000001">
    <property type="protein sequence ID" value="TMV15628.1"/>
    <property type="molecule type" value="Genomic_DNA"/>
</dbReference>
<comment type="caution">
    <text evidence="2">The sequence shown here is derived from an EMBL/GenBank/DDBJ whole genome shotgun (WGS) entry which is preliminary data.</text>
</comment>
<keyword evidence="1" id="KW-0812">Transmembrane</keyword>
<keyword evidence="1" id="KW-0472">Membrane</keyword>
<gene>
    <name evidence="2" type="ORF">FGK64_06665</name>
</gene>
<evidence type="ECO:0000313" key="2">
    <source>
        <dbReference type="EMBL" id="TMV15628.1"/>
    </source>
</evidence>
<organism evidence="2 3">
    <name type="scientific">Arenibacterium halophilum</name>
    <dbReference type="NCBI Taxonomy" id="2583821"/>
    <lineage>
        <taxon>Bacteria</taxon>
        <taxon>Pseudomonadati</taxon>
        <taxon>Pseudomonadota</taxon>
        <taxon>Alphaproteobacteria</taxon>
        <taxon>Rhodobacterales</taxon>
        <taxon>Paracoccaceae</taxon>
        <taxon>Arenibacterium</taxon>
    </lineage>
</organism>
<dbReference type="RefSeq" id="WP_138862970.1">
    <property type="nucleotide sequence ID" value="NZ_VCPC01000001.1"/>
</dbReference>
<dbReference type="InterPro" id="IPR031709">
    <property type="entry name" value="PutAbiC"/>
</dbReference>
<sequence>MNTIFGLGLFVLLTLLVFKATEFERRLVRGEPKLNTFVIFGLTATGMFLWLVVSIGLREICLETAEGVICTSKYEEFIAGTPNEVGDTLAGVASTLALIWFLVTVSIQLNELGQQRKEFQTMNSHLQEQNFDSFFFGLVSSYNSIVNSMDIRRSEGGREIYTGRDCFKFFYSALNLEPSERAYPELSVDNTKKKFERMFAQHSADLAHYFRFVYNAMRVVNESDASDKRHRRMLRALLSDDELLIIFYNCLSEKGCEMIRYAEIFELFDNLPRERLIYKRHWDDYFGLVSKLPTGDAGWEFNPV</sequence>
<feature type="transmembrane region" description="Helical" evidence="1">
    <location>
        <begin position="36"/>
        <end position="57"/>
    </location>
</feature>
<evidence type="ECO:0008006" key="4">
    <source>
        <dbReference type="Google" id="ProtNLM"/>
    </source>
</evidence>
<name>A0ABY2XGN7_9RHOB</name>
<accession>A0ABY2XGN7</accession>
<evidence type="ECO:0000256" key="1">
    <source>
        <dbReference type="SAM" id="Phobius"/>
    </source>
</evidence>